<dbReference type="HOGENOM" id="CLU_1855763_0_0_1"/>
<feature type="coiled-coil region" evidence="1">
    <location>
        <begin position="27"/>
        <end position="54"/>
    </location>
</feature>
<organism evidence="3 4">
    <name type="scientific">Metarhizium robertsii</name>
    <dbReference type="NCBI Taxonomy" id="568076"/>
    <lineage>
        <taxon>Eukaryota</taxon>
        <taxon>Fungi</taxon>
        <taxon>Dikarya</taxon>
        <taxon>Ascomycota</taxon>
        <taxon>Pezizomycotina</taxon>
        <taxon>Sordariomycetes</taxon>
        <taxon>Hypocreomycetidae</taxon>
        <taxon>Hypocreales</taxon>
        <taxon>Clavicipitaceae</taxon>
        <taxon>Metarhizium</taxon>
    </lineage>
</organism>
<dbReference type="AlphaFoldDB" id="A0A014PRF6"/>
<keyword evidence="2" id="KW-0732">Signal</keyword>
<comment type="caution">
    <text evidence="3">The sequence shown here is derived from an EMBL/GenBank/DDBJ whole genome shotgun (WGS) entry which is preliminary data.</text>
</comment>
<reference evidence="3 4" key="1">
    <citation type="submission" date="2014-02" db="EMBL/GenBank/DDBJ databases">
        <title>The genome sequence of the entomopathogenic fungus Metarhizium robertsii ARSEF 2575.</title>
        <authorList>
            <person name="Giuliano Garisto Donzelli B."/>
            <person name="Roe B.A."/>
            <person name="Macmil S.L."/>
            <person name="Krasnoff S.B."/>
            <person name="Gibson D.M."/>
        </authorList>
    </citation>
    <scope>NUCLEOTIDE SEQUENCE [LARGE SCALE GENOMIC DNA]</scope>
    <source>
        <strain evidence="3 4">ARSEF 2575</strain>
    </source>
</reference>
<dbReference type="eggNOG" id="ENOG502RNR8">
    <property type="taxonomic scope" value="Eukaryota"/>
</dbReference>
<feature type="chain" id="PRO_5001473745" evidence="2">
    <location>
        <begin position="18"/>
        <end position="128"/>
    </location>
</feature>
<dbReference type="Proteomes" id="UP000030151">
    <property type="component" value="Unassembled WGS sequence"/>
</dbReference>
<keyword evidence="1" id="KW-0175">Coiled coil</keyword>
<evidence type="ECO:0000313" key="4">
    <source>
        <dbReference type="Proteomes" id="UP000030151"/>
    </source>
</evidence>
<name>A0A014PRF6_9HYPO</name>
<proteinExistence type="predicted"/>
<sequence>MKASSVLLAVFSGLAIAAPALDPRQNVGKLNAALKALNEKNAEVEERIRTSVDEQAKRHKQWKDRSTRQVELIKKAKVVVDELAELINIADQKADEAPGRLDEQEKRRKAYNQAYWNIANDFEVAIKG</sequence>
<evidence type="ECO:0000256" key="1">
    <source>
        <dbReference type="SAM" id="Coils"/>
    </source>
</evidence>
<evidence type="ECO:0000313" key="3">
    <source>
        <dbReference type="EMBL" id="EXV00438.1"/>
    </source>
</evidence>
<protein>
    <submittedName>
        <fullName evidence="3">Uncharacterized protein</fullName>
    </submittedName>
</protein>
<feature type="signal peptide" evidence="2">
    <location>
        <begin position="1"/>
        <end position="17"/>
    </location>
</feature>
<dbReference type="EMBL" id="JELW01000013">
    <property type="protein sequence ID" value="EXV00438.1"/>
    <property type="molecule type" value="Genomic_DNA"/>
</dbReference>
<accession>A0A014PRF6</accession>
<gene>
    <name evidence="3" type="ORF">X797_006499</name>
</gene>
<dbReference type="OrthoDB" id="4940770at2759"/>
<evidence type="ECO:0000256" key="2">
    <source>
        <dbReference type="SAM" id="SignalP"/>
    </source>
</evidence>